<name>A0ABY0N1A1_9PSED</name>
<evidence type="ECO:0000313" key="3">
    <source>
        <dbReference type="Proteomes" id="UP000182858"/>
    </source>
</evidence>
<protein>
    <recommendedName>
        <fullName evidence="4">BIG2 domain-containing protein</fullName>
    </recommendedName>
</protein>
<dbReference type="RefSeq" id="WP_010566891.1">
    <property type="nucleotide sequence ID" value="NZ_LT629689.1"/>
</dbReference>
<evidence type="ECO:0000256" key="1">
    <source>
        <dbReference type="SAM" id="MobiDB-lite"/>
    </source>
</evidence>
<sequence length="1273" mass="139404">MSTKPSSSRPVPNAKKPAVRKPAPYDPAVTVIEDLDSPYTSPLQVTPVQGASYGLGLRHIEGGVDFIFERWFELREGDTYRIYFGNVSKADSTITAAQVSEDRFFLNVPRESLGFQPGMSFLFIPDVYGEVLRIGSSTPSTSPPQIVFIKQTRPGGIDKGPFEQWHSELHLTLRDKIIGAGQSTTATIKAWEHMRVNDLVMFYWGGNRFEIPRITPEQVGQDLTFEIDEAFIVAAGSGEHAVAFYLYDEVLNMSGELQHWSKPVHISVNLQLTLLPEPFILEADLDLMALDADALGKEPANALVEIPFRNPPLFRIGDEIVLTVHGMTFDGTYISESFRQSVKKVPDYLYFPIRNEVVRSFLLSTMVVDYVRIRALTEDLPSRSASVAVIGQRYDLPKPSVNEAHGPFIAPDHVRITVNMPDYQPSGSPGDALEVRLNGLHVDNTQELVTSTRLAGTPPRTRDFENALYMRLEGLRDTNVHYIVHGATGSRESERLWVQIGRPPRDQPAPVIWEAVNGNVDPKTVGSVGTLELRANFKQGDIVTVHYTGSNSGLLQEEYTLFMDANPLLIDISKNLFLDNIDGTLTVSYWIDRGGVYLYSEELVVSIGTALGELFLAEVLQATTEPDELDPMQVWPNGATVRLRYDSIKPKDKVEVKWVGLAGAGSYFEIKENQSGDHIDFTVPSDVIGFNIHPLGRDILVSFTVIRNGFATDSPVLTLRLLSLHHPSGPVIDSIGEDAVLHVPLLADFDETRVPAWPYAKVGQRMWLAYDGTRNTGAAYKNEIFRARPVDVSEALYGVSSETPVLALRNLQEWSELTIRFWVAFDHSDELDNAVLFEVRHHRIELVSATFPFPKIKDSVPQDEQVVSINPLSVENKCQVLVSYPNMNQGGTDRVTLNWIYADGSIAYIATQDGLDGGTVTFNIKNDLIARSVNSTIHLQYSVELGRGGSAVSEEQTVVVGTILPASLPRALINNVAHGGSLNPPGFTGDGLAASQKWPLSLAGQRVWLTLTTSSSGIAPLPVLVNHSLTPQQQANGLANIAVSRAWLLSLPNNARITLHLKVTFNGSQDESDAVPFPTTEYTISLLSPLVVDTSTAFLSTRTYLIPGNPGVLPAFGSGNSVRRAATGGTAPYSYSSNNTAVAVVDSTGLVTVRGNGTATITVRDSSLPAQTRSYAVSVSGVVLCYGLGGGGFAQIRNNASSQGLRLASIDELRALSNAYGSRWPMGNFSYWSSTYGGRNLLFDYYYGRNINTGAEANFKVWAGNNLLGVGLR</sequence>
<feature type="region of interest" description="Disordered" evidence="1">
    <location>
        <begin position="1"/>
        <end position="23"/>
    </location>
</feature>
<dbReference type="EMBL" id="LT629689">
    <property type="protein sequence ID" value="SDE80758.1"/>
    <property type="molecule type" value="Genomic_DNA"/>
</dbReference>
<dbReference type="Proteomes" id="UP000182858">
    <property type="component" value="Chromosome I"/>
</dbReference>
<evidence type="ECO:0008006" key="4">
    <source>
        <dbReference type="Google" id="ProtNLM"/>
    </source>
</evidence>
<dbReference type="InterPro" id="IPR008964">
    <property type="entry name" value="Invasin/intimin_cell_adhesion"/>
</dbReference>
<accession>A0ABY0N1A1</accession>
<proteinExistence type="predicted"/>
<reference evidence="2 3" key="1">
    <citation type="submission" date="2016-10" db="EMBL/GenBank/DDBJ databases">
        <authorList>
            <person name="Varghese N."/>
            <person name="Submissions S."/>
        </authorList>
    </citation>
    <scope>NUCLEOTIDE SEQUENCE [LARGE SCALE GENOMIC DNA]</scope>
    <source>
        <strain evidence="2 3">DSM 17835</strain>
    </source>
</reference>
<keyword evidence="3" id="KW-1185">Reference proteome</keyword>
<dbReference type="GeneID" id="78552517"/>
<dbReference type="Gene3D" id="2.60.40.1080">
    <property type="match status" value="1"/>
</dbReference>
<dbReference type="Pfam" id="PF26182">
    <property type="entry name" value="Ig_NUP210_5th"/>
    <property type="match status" value="1"/>
</dbReference>
<evidence type="ECO:0000313" key="2">
    <source>
        <dbReference type="EMBL" id="SDE80758.1"/>
    </source>
</evidence>
<feature type="compositionally biased region" description="Polar residues" evidence="1">
    <location>
        <begin position="1"/>
        <end position="10"/>
    </location>
</feature>
<gene>
    <name evidence="2" type="ORF">SAMN05216591_1005</name>
</gene>
<organism evidence="2 3">
    <name type="scientific">Pseudomonas extremaustralis</name>
    <dbReference type="NCBI Taxonomy" id="359110"/>
    <lineage>
        <taxon>Bacteria</taxon>
        <taxon>Pseudomonadati</taxon>
        <taxon>Pseudomonadota</taxon>
        <taxon>Gammaproteobacteria</taxon>
        <taxon>Pseudomonadales</taxon>
        <taxon>Pseudomonadaceae</taxon>
        <taxon>Pseudomonas</taxon>
    </lineage>
</organism>
<dbReference type="SUPFAM" id="SSF49373">
    <property type="entry name" value="Invasin/intimin cell-adhesion fragments"/>
    <property type="match status" value="1"/>
</dbReference>